<evidence type="ECO:0000259" key="1">
    <source>
        <dbReference type="PROSITE" id="PS50943"/>
    </source>
</evidence>
<dbReference type="EMBL" id="CP114029">
    <property type="protein sequence ID" value="WAP68551.1"/>
    <property type="molecule type" value="Genomic_DNA"/>
</dbReference>
<proteinExistence type="predicted"/>
<dbReference type="Pfam" id="PF13443">
    <property type="entry name" value="HTH_26"/>
    <property type="match status" value="1"/>
</dbReference>
<keyword evidence="3" id="KW-1185">Reference proteome</keyword>
<dbReference type="CDD" id="cd00093">
    <property type="entry name" value="HTH_XRE"/>
    <property type="match status" value="1"/>
</dbReference>
<dbReference type="Proteomes" id="UP001164020">
    <property type="component" value="Chromosome"/>
</dbReference>
<dbReference type="Gene3D" id="1.10.260.40">
    <property type="entry name" value="lambda repressor-like DNA-binding domains"/>
    <property type="match status" value="1"/>
</dbReference>
<evidence type="ECO:0000313" key="2">
    <source>
        <dbReference type="EMBL" id="WAP68551.1"/>
    </source>
</evidence>
<protein>
    <submittedName>
        <fullName evidence="2">Helix-turn-helix transcriptional regulator</fullName>
    </submittedName>
</protein>
<name>A0ABY7BXJ2_9HYPH</name>
<dbReference type="InterPro" id="IPR001387">
    <property type="entry name" value="Cro/C1-type_HTH"/>
</dbReference>
<dbReference type="RefSeq" id="WP_268880972.1">
    <property type="nucleotide sequence ID" value="NZ_CP114029.1"/>
</dbReference>
<accession>A0ABY7BXJ2</accession>
<evidence type="ECO:0000313" key="3">
    <source>
        <dbReference type="Proteomes" id="UP001164020"/>
    </source>
</evidence>
<reference evidence="2" key="1">
    <citation type="submission" date="2022-12" db="EMBL/GenBank/DDBJ databases">
        <title>Jiella pelagia sp. nov., isolated from phosphonate enriched culture of Northwest Pacific surface seawater.</title>
        <authorList>
            <person name="Shin D.Y."/>
            <person name="Hwang C.Y."/>
        </authorList>
    </citation>
    <scope>NUCLEOTIDE SEQUENCE</scope>
    <source>
        <strain evidence="2">HL-NP1</strain>
    </source>
</reference>
<feature type="domain" description="HTH cro/C1-type" evidence="1">
    <location>
        <begin position="26"/>
        <end position="64"/>
    </location>
</feature>
<sequence>MSSTAPIPTNLAHACSLYPSVAHVCRRIDVNRQQFNKYLAGQVRPSRHNMRKICDFFGVTESELLYDPPRFAELFSLRKGSTFEYPTARPLRQVETLFRESGSLQRYVGCYYRYFYAFSHPGKIIKSFSTLSADQGKYFWKNIEIIDEGRGGRTVAKYEGAAFLLGERLHIIEHETLMATSITQLLLYPTYQTRIDYLVGVQTGGPTKRGRKPAASLVLLEYLGAQVDYRRALRQIGMFEADDVDPQIRAMIGTNGSQTPGILEADQI</sequence>
<dbReference type="InterPro" id="IPR010982">
    <property type="entry name" value="Lambda_DNA-bd_dom_sf"/>
</dbReference>
<gene>
    <name evidence="2" type="ORF">OH818_25245</name>
</gene>
<organism evidence="2 3">
    <name type="scientific">Jiella pelagia</name>
    <dbReference type="NCBI Taxonomy" id="2986949"/>
    <lineage>
        <taxon>Bacteria</taxon>
        <taxon>Pseudomonadati</taxon>
        <taxon>Pseudomonadota</taxon>
        <taxon>Alphaproteobacteria</taxon>
        <taxon>Hyphomicrobiales</taxon>
        <taxon>Aurantimonadaceae</taxon>
        <taxon>Jiella</taxon>
    </lineage>
</organism>
<dbReference type="SUPFAM" id="SSF47413">
    <property type="entry name" value="lambda repressor-like DNA-binding domains"/>
    <property type="match status" value="1"/>
</dbReference>
<dbReference type="PROSITE" id="PS50943">
    <property type="entry name" value="HTH_CROC1"/>
    <property type="match status" value="1"/>
</dbReference>